<sequence length="161" mass="18135">MPGKEEISTLVVIILKAQNLHNKSFFKQDVYATVTLNGRSLITQIKVNVKGSQHPLWDDELQFPVLKDAVKKHRELKVSCWAKEHKDDMLLGEAKVNMTPTVKSKEFDEWVPLSTGEAQQGDIYLEISYYSNAPVPKASLLAAPANLARWPSKLSPAERLH</sequence>
<keyword evidence="5" id="KW-1185">Reference proteome</keyword>
<comment type="caution">
    <text evidence="4">The sequence shown here is derived from an EMBL/GenBank/DDBJ whole genome shotgun (WGS) entry which is preliminary data.</text>
</comment>
<dbReference type="AlphaFoldDB" id="A0A9P5P9J1"/>
<dbReference type="PROSITE" id="PS50004">
    <property type="entry name" value="C2"/>
    <property type="match status" value="1"/>
</dbReference>
<dbReference type="PANTHER" id="PTHR46502">
    <property type="entry name" value="C2 DOMAIN-CONTAINING"/>
    <property type="match status" value="1"/>
</dbReference>
<feature type="domain" description="C2" evidence="3">
    <location>
        <begin position="1"/>
        <end position="111"/>
    </location>
</feature>
<dbReference type="OrthoDB" id="270970at2759"/>
<reference evidence="4" key="1">
    <citation type="submission" date="2020-11" db="EMBL/GenBank/DDBJ databases">
        <authorList>
            <consortium name="DOE Joint Genome Institute"/>
            <person name="Ahrendt S."/>
            <person name="Riley R."/>
            <person name="Andreopoulos W."/>
            <person name="Labutti K."/>
            <person name="Pangilinan J."/>
            <person name="Ruiz-Duenas F.J."/>
            <person name="Barrasa J.M."/>
            <person name="Sanchez-Garcia M."/>
            <person name="Camarero S."/>
            <person name="Miyauchi S."/>
            <person name="Serrano A."/>
            <person name="Linde D."/>
            <person name="Babiker R."/>
            <person name="Drula E."/>
            <person name="Ayuso-Fernandez I."/>
            <person name="Pacheco R."/>
            <person name="Padilla G."/>
            <person name="Ferreira P."/>
            <person name="Barriuso J."/>
            <person name="Kellner H."/>
            <person name="Castanera R."/>
            <person name="Alfaro M."/>
            <person name="Ramirez L."/>
            <person name="Pisabarro A.G."/>
            <person name="Kuo A."/>
            <person name="Tritt A."/>
            <person name="Lipzen A."/>
            <person name="He G."/>
            <person name="Yan M."/>
            <person name="Ng V."/>
            <person name="Cullen D."/>
            <person name="Martin F."/>
            <person name="Rosso M.-N."/>
            <person name="Henrissat B."/>
            <person name="Hibbett D."/>
            <person name="Martinez A.T."/>
            <person name="Grigoriev I.V."/>
        </authorList>
    </citation>
    <scope>NUCLEOTIDE SEQUENCE</scope>
    <source>
        <strain evidence="4">AH 40177</strain>
    </source>
</reference>
<accession>A0A9P5P9J1</accession>
<dbReference type="InterPro" id="IPR000008">
    <property type="entry name" value="C2_dom"/>
</dbReference>
<evidence type="ECO:0000259" key="3">
    <source>
        <dbReference type="PROSITE" id="PS50004"/>
    </source>
</evidence>
<keyword evidence="1" id="KW-0479">Metal-binding</keyword>
<dbReference type="SMART" id="SM00239">
    <property type="entry name" value="C2"/>
    <property type="match status" value="1"/>
</dbReference>
<evidence type="ECO:0000313" key="4">
    <source>
        <dbReference type="EMBL" id="KAF9061409.1"/>
    </source>
</evidence>
<dbReference type="Gene3D" id="2.60.40.150">
    <property type="entry name" value="C2 domain"/>
    <property type="match status" value="1"/>
</dbReference>
<dbReference type="EMBL" id="JADNRY010000203">
    <property type="protein sequence ID" value="KAF9061409.1"/>
    <property type="molecule type" value="Genomic_DNA"/>
</dbReference>
<dbReference type="SUPFAM" id="SSF49562">
    <property type="entry name" value="C2 domain (Calcium/lipid-binding domain, CaLB)"/>
    <property type="match status" value="1"/>
</dbReference>
<proteinExistence type="predicted"/>
<protein>
    <submittedName>
        <fullName evidence="4">C2 domain-containing protein</fullName>
    </submittedName>
</protein>
<evidence type="ECO:0000256" key="1">
    <source>
        <dbReference type="ARBA" id="ARBA00022723"/>
    </source>
</evidence>
<dbReference type="Pfam" id="PF00168">
    <property type="entry name" value="C2"/>
    <property type="match status" value="1"/>
</dbReference>
<dbReference type="PANTHER" id="PTHR46502:SF2">
    <property type="entry name" value="16 KDA PHLOEM PROTEIN 2"/>
    <property type="match status" value="1"/>
</dbReference>
<keyword evidence="2" id="KW-0106">Calcium</keyword>
<dbReference type="GO" id="GO:0046872">
    <property type="term" value="F:metal ion binding"/>
    <property type="evidence" value="ECO:0007669"/>
    <property type="project" value="UniProtKB-KW"/>
</dbReference>
<organism evidence="4 5">
    <name type="scientific">Rhodocollybia butyracea</name>
    <dbReference type="NCBI Taxonomy" id="206335"/>
    <lineage>
        <taxon>Eukaryota</taxon>
        <taxon>Fungi</taxon>
        <taxon>Dikarya</taxon>
        <taxon>Basidiomycota</taxon>
        <taxon>Agaricomycotina</taxon>
        <taxon>Agaricomycetes</taxon>
        <taxon>Agaricomycetidae</taxon>
        <taxon>Agaricales</taxon>
        <taxon>Marasmiineae</taxon>
        <taxon>Omphalotaceae</taxon>
        <taxon>Rhodocollybia</taxon>
    </lineage>
</organism>
<name>A0A9P5P9J1_9AGAR</name>
<dbReference type="Proteomes" id="UP000772434">
    <property type="component" value="Unassembled WGS sequence"/>
</dbReference>
<dbReference type="InterPro" id="IPR035892">
    <property type="entry name" value="C2_domain_sf"/>
</dbReference>
<evidence type="ECO:0000313" key="5">
    <source>
        <dbReference type="Proteomes" id="UP000772434"/>
    </source>
</evidence>
<evidence type="ECO:0000256" key="2">
    <source>
        <dbReference type="ARBA" id="ARBA00022837"/>
    </source>
</evidence>
<gene>
    <name evidence="4" type="ORF">BDP27DRAFT_1488464</name>
</gene>